<dbReference type="EMBL" id="CAKLDI010000001">
    <property type="protein sequence ID" value="CAH0533147.1"/>
    <property type="molecule type" value="Genomic_DNA"/>
</dbReference>
<evidence type="ECO:0000313" key="3">
    <source>
        <dbReference type="Proteomes" id="UP000838672"/>
    </source>
</evidence>
<accession>A0ABN8DR70</accession>
<feature type="chain" id="PRO_5045592517" description="DUF3568 domain-containing protein" evidence="1">
    <location>
        <begin position="26"/>
        <end position="145"/>
    </location>
</feature>
<evidence type="ECO:0000256" key="1">
    <source>
        <dbReference type="SAM" id="SignalP"/>
    </source>
</evidence>
<keyword evidence="1" id="KW-0732">Signal</keyword>
<protein>
    <recommendedName>
        <fullName evidence="4">DUF3568 domain-containing protein</fullName>
    </recommendedName>
</protein>
<gene>
    <name evidence="2" type="ORF">VST7929_01008</name>
</gene>
<name>A0ABN8DR70_9VIBR</name>
<proteinExistence type="predicted"/>
<organism evidence="2 3">
    <name type="scientific">Vibrio stylophorae</name>
    <dbReference type="NCBI Taxonomy" id="659351"/>
    <lineage>
        <taxon>Bacteria</taxon>
        <taxon>Pseudomonadati</taxon>
        <taxon>Pseudomonadota</taxon>
        <taxon>Gammaproteobacteria</taxon>
        <taxon>Vibrionales</taxon>
        <taxon>Vibrionaceae</taxon>
        <taxon>Vibrio</taxon>
    </lineage>
</organism>
<reference evidence="2" key="1">
    <citation type="submission" date="2021-11" db="EMBL/GenBank/DDBJ databases">
        <authorList>
            <person name="Rodrigo-Torres L."/>
            <person name="Arahal R. D."/>
            <person name="Lucena T."/>
        </authorList>
    </citation>
    <scope>NUCLEOTIDE SEQUENCE</scope>
    <source>
        <strain evidence="2">CECT 7929</strain>
    </source>
</reference>
<keyword evidence="3" id="KW-1185">Reference proteome</keyword>
<dbReference type="Proteomes" id="UP000838672">
    <property type="component" value="Unassembled WGS sequence"/>
</dbReference>
<feature type="signal peptide" evidence="1">
    <location>
        <begin position="1"/>
        <end position="25"/>
    </location>
</feature>
<dbReference type="PROSITE" id="PS51257">
    <property type="entry name" value="PROKAR_LIPOPROTEIN"/>
    <property type="match status" value="1"/>
</dbReference>
<evidence type="ECO:0008006" key="4">
    <source>
        <dbReference type="Google" id="ProtNLM"/>
    </source>
</evidence>
<dbReference type="RefSeq" id="WP_237465406.1">
    <property type="nucleotide sequence ID" value="NZ_CAKLDI010000001.1"/>
</dbReference>
<sequence>MRKVLFVVGALLLSGCMSTGSQQVAKNDPRPCAKNLTVEGSFITGRQFKTTGFVSGTSKNKAYQKVYKHLAMEGWNIVNANKEMGIINASQAVSFGEGETAPLNVMVEPQKGGVDVFVSFAIGGGVSTSKDAVIDAFCKIVLSAK</sequence>
<comment type="caution">
    <text evidence="2">The sequence shown here is derived from an EMBL/GenBank/DDBJ whole genome shotgun (WGS) entry which is preliminary data.</text>
</comment>
<evidence type="ECO:0000313" key="2">
    <source>
        <dbReference type="EMBL" id="CAH0533147.1"/>
    </source>
</evidence>